<organism evidence="3 4">
    <name type="scientific">Candidatus Nomurabacteria bacterium RIFCSPHIGHO2_01_FULL_39_9</name>
    <dbReference type="NCBI Taxonomy" id="1801735"/>
    <lineage>
        <taxon>Bacteria</taxon>
        <taxon>Candidatus Nomuraibacteriota</taxon>
    </lineage>
</organism>
<dbReference type="AlphaFoldDB" id="A0A1F6UWK5"/>
<dbReference type="SUPFAM" id="SSF89623">
    <property type="entry name" value="Ribose/Galactose isomerase RpiB/AlsB"/>
    <property type="match status" value="1"/>
</dbReference>
<evidence type="ECO:0000313" key="4">
    <source>
        <dbReference type="Proteomes" id="UP000182253"/>
    </source>
</evidence>
<gene>
    <name evidence="3" type="ORF">A2645_01145</name>
</gene>
<reference evidence="3 4" key="1">
    <citation type="journal article" date="2016" name="Nat. Commun.">
        <title>Thousands of microbial genomes shed light on interconnected biogeochemical processes in an aquifer system.</title>
        <authorList>
            <person name="Anantharaman K."/>
            <person name="Brown C.T."/>
            <person name="Hug L.A."/>
            <person name="Sharon I."/>
            <person name="Castelle C.J."/>
            <person name="Probst A.J."/>
            <person name="Thomas B.C."/>
            <person name="Singh A."/>
            <person name="Wilkins M.J."/>
            <person name="Karaoz U."/>
            <person name="Brodie E.L."/>
            <person name="Williams K.H."/>
            <person name="Hubbard S.S."/>
            <person name="Banfield J.F."/>
        </authorList>
    </citation>
    <scope>NUCLEOTIDE SEQUENCE [LARGE SCALE GENOMIC DNA]</scope>
</reference>
<dbReference type="InterPro" id="IPR036569">
    <property type="entry name" value="RpiB_LacA_LacB_sf"/>
</dbReference>
<feature type="binding site" evidence="2">
    <location>
        <position position="129"/>
    </location>
    <ligand>
        <name>D-ribulose 5-phosphate</name>
        <dbReference type="ChEBI" id="CHEBI:58121"/>
    </ligand>
</feature>
<evidence type="ECO:0000256" key="1">
    <source>
        <dbReference type="ARBA" id="ARBA00008754"/>
    </source>
</evidence>
<evidence type="ECO:0000256" key="2">
    <source>
        <dbReference type="PIRSR" id="PIRSR005384-2"/>
    </source>
</evidence>
<accession>A0A1F6UWK5</accession>
<sequence>MKIHIASDHAGFELKQKLVPFIKGLGLEVVDHGPVKFDPEDDYPDLMKPAAIAVASDPVNSKGVVIGGSGFGEAMVVNKIAGIRAVNFYGPKITTQAVDITGRLSSDPYEILRLAREHNNANVLAMGSRFVTEEEAKEAIRIFIETPFLNEERHVRRIKKIDQI</sequence>
<comment type="caution">
    <text evidence="3">The sequence shown here is derived from an EMBL/GenBank/DDBJ whole genome shotgun (WGS) entry which is preliminary data.</text>
</comment>
<dbReference type="GO" id="GO:0009052">
    <property type="term" value="P:pentose-phosphate shunt, non-oxidative branch"/>
    <property type="evidence" value="ECO:0007669"/>
    <property type="project" value="TreeGrafter"/>
</dbReference>
<evidence type="ECO:0000313" key="3">
    <source>
        <dbReference type="EMBL" id="OGI61699.1"/>
    </source>
</evidence>
<evidence type="ECO:0008006" key="5">
    <source>
        <dbReference type="Google" id="ProtNLM"/>
    </source>
</evidence>
<dbReference type="Gene3D" id="3.40.1400.10">
    <property type="entry name" value="Sugar-phosphate isomerase, RpiB/LacA/LacB"/>
    <property type="match status" value="1"/>
</dbReference>
<dbReference type="STRING" id="1801735.A2645_01145"/>
<dbReference type="PIRSF" id="PIRSF005384">
    <property type="entry name" value="RpiB_LacA_B"/>
    <property type="match status" value="1"/>
</dbReference>
<feature type="binding site" evidence="2">
    <location>
        <position position="153"/>
    </location>
    <ligand>
        <name>D-ribulose 5-phosphate</name>
        <dbReference type="ChEBI" id="CHEBI:58121"/>
    </ligand>
</feature>
<protein>
    <recommendedName>
        <fullName evidence="5">Ribose-5-phosphate isomerase</fullName>
    </recommendedName>
</protein>
<feature type="binding site" evidence="2">
    <location>
        <begin position="68"/>
        <end position="72"/>
    </location>
    <ligand>
        <name>D-ribulose 5-phosphate</name>
        <dbReference type="ChEBI" id="CHEBI:58121"/>
    </ligand>
</feature>
<feature type="binding site" evidence="2">
    <location>
        <begin position="8"/>
        <end position="9"/>
    </location>
    <ligand>
        <name>D-ribulose 5-phosphate</name>
        <dbReference type="ChEBI" id="CHEBI:58121"/>
    </ligand>
</feature>
<dbReference type="InterPro" id="IPR003500">
    <property type="entry name" value="RpiB_LacA_LacB"/>
</dbReference>
<dbReference type="GO" id="GO:0019316">
    <property type="term" value="P:D-allose catabolic process"/>
    <property type="evidence" value="ECO:0007669"/>
    <property type="project" value="TreeGrafter"/>
</dbReference>
<feature type="binding site" evidence="2">
    <location>
        <position position="119"/>
    </location>
    <ligand>
        <name>D-ribulose 5-phosphate</name>
        <dbReference type="ChEBI" id="CHEBI:58121"/>
    </ligand>
</feature>
<dbReference type="Proteomes" id="UP000182253">
    <property type="component" value="Unassembled WGS sequence"/>
</dbReference>
<proteinExistence type="inferred from homology"/>
<dbReference type="Pfam" id="PF02502">
    <property type="entry name" value="LacAB_rpiB"/>
    <property type="match status" value="2"/>
</dbReference>
<comment type="similarity">
    <text evidence="1">Belongs to the LacAB/RpiB family.</text>
</comment>
<dbReference type="PANTHER" id="PTHR30345">
    <property type="entry name" value="RIBOSE-5-PHOSPHATE ISOMERASE B"/>
    <property type="match status" value="1"/>
</dbReference>
<name>A0A1F6UWK5_9BACT</name>
<feature type="binding site" evidence="2">
    <location>
        <position position="157"/>
    </location>
    <ligand>
        <name>D-ribulose 5-phosphate</name>
        <dbReference type="ChEBI" id="CHEBI:58121"/>
    </ligand>
</feature>
<dbReference type="EMBL" id="MFTL01000011">
    <property type="protein sequence ID" value="OGI61699.1"/>
    <property type="molecule type" value="Genomic_DNA"/>
</dbReference>
<dbReference type="GO" id="GO:0004751">
    <property type="term" value="F:ribose-5-phosphate isomerase activity"/>
    <property type="evidence" value="ECO:0007669"/>
    <property type="project" value="TreeGrafter"/>
</dbReference>
<dbReference type="PANTHER" id="PTHR30345:SF0">
    <property type="entry name" value="DNA DAMAGE-REPAIR_TOLERATION PROTEIN DRT102"/>
    <property type="match status" value="1"/>
</dbReference>